<evidence type="ECO:0000256" key="15">
    <source>
        <dbReference type="ARBA" id="ARBA00023278"/>
    </source>
</evidence>
<keyword evidence="14" id="KW-0443">Lipid metabolism</keyword>
<evidence type="ECO:0000256" key="11">
    <source>
        <dbReference type="ARBA" id="ARBA00022857"/>
    </source>
</evidence>
<evidence type="ECO:0000256" key="14">
    <source>
        <dbReference type="ARBA" id="ARBA00023098"/>
    </source>
</evidence>
<comment type="catalytic activity">
    <reaction evidence="23">
        <text>leukotriene B4 + NADP(+) = 12-oxo-leukotriene B4 + NADPH + H(+)</text>
        <dbReference type="Rhea" id="RHEA:50608"/>
        <dbReference type="ChEBI" id="CHEBI:15378"/>
        <dbReference type="ChEBI" id="CHEBI:57461"/>
        <dbReference type="ChEBI" id="CHEBI:57783"/>
        <dbReference type="ChEBI" id="CHEBI:58349"/>
        <dbReference type="ChEBI" id="CHEBI:133309"/>
    </reaction>
    <physiologicalReaction direction="left-to-right" evidence="23">
        <dbReference type="Rhea" id="RHEA:50609"/>
    </physiologicalReaction>
</comment>
<dbReference type="PANTHER" id="PTHR43205:SF7">
    <property type="entry name" value="PROSTAGLANDIN REDUCTASE 1"/>
    <property type="match status" value="1"/>
</dbReference>
<evidence type="ECO:0000256" key="12">
    <source>
        <dbReference type="ARBA" id="ARBA00022990"/>
    </source>
</evidence>
<evidence type="ECO:0000256" key="26">
    <source>
        <dbReference type="ARBA" id="ARBA00048066"/>
    </source>
</evidence>
<evidence type="ECO:0000256" key="27">
    <source>
        <dbReference type="ARBA" id="ARBA00048290"/>
    </source>
</evidence>
<comment type="similarity">
    <text evidence="2">Belongs to the NADP-dependent oxidoreductase L4BD family.</text>
</comment>
<keyword evidence="13" id="KW-0560">Oxidoreductase</keyword>
<gene>
    <name evidence="36" type="ORF">R5R35_002753</name>
</gene>
<evidence type="ECO:0000256" key="17">
    <source>
        <dbReference type="ARBA" id="ARBA00032255"/>
    </source>
</evidence>
<dbReference type="InterPro" id="IPR014190">
    <property type="entry name" value="PTGR1"/>
</dbReference>
<evidence type="ECO:0000256" key="28">
    <source>
        <dbReference type="ARBA" id="ARBA00048387"/>
    </source>
</evidence>
<dbReference type="AlphaFoldDB" id="A0AAN9ZDM8"/>
<dbReference type="GO" id="GO:0006693">
    <property type="term" value="P:prostaglandin metabolic process"/>
    <property type="evidence" value="ECO:0007669"/>
    <property type="project" value="UniProtKB-KW"/>
</dbReference>
<dbReference type="Pfam" id="PF16884">
    <property type="entry name" value="ADH_N_2"/>
    <property type="match status" value="1"/>
</dbReference>
<name>A0AAN9ZDM8_9ORTH</name>
<evidence type="ECO:0000256" key="19">
    <source>
        <dbReference type="ARBA" id="ARBA00033119"/>
    </source>
</evidence>
<keyword evidence="15" id="KW-0379">Hydroxylation</keyword>
<reference evidence="36 37" key="1">
    <citation type="submission" date="2024-03" db="EMBL/GenBank/DDBJ databases">
        <title>The genome assembly and annotation of the cricket Gryllus longicercus Weissman &amp; Gray.</title>
        <authorList>
            <person name="Szrajer S."/>
            <person name="Gray D."/>
            <person name="Ylla G."/>
        </authorList>
    </citation>
    <scope>NUCLEOTIDE SEQUENCE [LARGE SCALE GENOMIC DNA]</scope>
    <source>
        <strain evidence="36">DAG 2021-001</strain>
        <tissue evidence="36">Whole body minus gut</tissue>
    </source>
</reference>
<keyword evidence="12" id="KW-0007">Acetylation</keyword>
<dbReference type="InterPro" id="IPR020843">
    <property type="entry name" value="ER"/>
</dbReference>
<dbReference type="InterPro" id="IPR011032">
    <property type="entry name" value="GroES-like_sf"/>
</dbReference>
<proteinExistence type="inferred from homology"/>
<comment type="catalytic activity">
    <reaction evidence="32">
        <text>13,14-dihydro-15-oxo-prostaglandin E1 + NADP(+) = 15-oxoprostaglandin E1 + NADPH + H(+)</text>
        <dbReference type="Rhea" id="RHEA:50584"/>
        <dbReference type="ChEBI" id="CHEBI:15378"/>
        <dbReference type="ChEBI" id="CHEBI:57401"/>
        <dbReference type="ChEBI" id="CHEBI:57783"/>
        <dbReference type="ChEBI" id="CHEBI:58349"/>
        <dbReference type="ChEBI" id="CHEBI:133408"/>
    </reaction>
    <physiologicalReaction direction="right-to-left" evidence="32">
        <dbReference type="Rhea" id="RHEA:50586"/>
    </physiologicalReaction>
</comment>
<evidence type="ECO:0000256" key="29">
    <source>
        <dbReference type="ARBA" id="ARBA00048591"/>
    </source>
</evidence>
<dbReference type="PANTHER" id="PTHR43205">
    <property type="entry name" value="PROSTAGLANDIN REDUCTASE"/>
    <property type="match status" value="1"/>
</dbReference>
<keyword evidence="11" id="KW-0521">NADP</keyword>
<evidence type="ECO:0000256" key="23">
    <source>
        <dbReference type="ARBA" id="ARBA00047871"/>
    </source>
</evidence>
<dbReference type="GO" id="GO:0005737">
    <property type="term" value="C:cytoplasm"/>
    <property type="evidence" value="ECO:0007669"/>
    <property type="project" value="UniProtKB-SubCell"/>
</dbReference>
<dbReference type="GO" id="GO:0047522">
    <property type="term" value="F:15-oxoprostaglandin 13-reductase [NAD(P)+] activity"/>
    <property type="evidence" value="ECO:0007669"/>
    <property type="project" value="UniProtKB-EC"/>
</dbReference>
<dbReference type="FunFam" id="3.40.50.720:FF:000121">
    <property type="entry name" value="Prostaglandin reductase 2"/>
    <property type="match status" value="1"/>
</dbReference>
<evidence type="ECO:0000256" key="25">
    <source>
        <dbReference type="ARBA" id="ARBA00047903"/>
    </source>
</evidence>
<organism evidence="36 37">
    <name type="scientific">Gryllus longicercus</name>
    <dbReference type="NCBI Taxonomy" id="2509291"/>
    <lineage>
        <taxon>Eukaryota</taxon>
        <taxon>Metazoa</taxon>
        <taxon>Ecdysozoa</taxon>
        <taxon>Arthropoda</taxon>
        <taxon>Hexapoda</taxon>
        <taxon>Insecta</taxon>
        <taxon>Pterygota</taxon>
        <taxon>Neoptera</taxon>
        <taxon>Polyneoptera</taxon>
        <taxon>Orthoptera</taxon>
        <taxon>Ensifera</taxon>
        <taxon>Gryllidea</taxon>
        <taxon>Grylloidea</taxon>
        <taxon>Gryllidae</taxon>
        <taxon>Gryllinae</taxon>
        <taxon>Gryllus</taxon>
    </lineage>
</organism>
<evidence type="ECO:0000256" key="8">
    <source>
        <dbReference type="ARBA" id="ARBA00022501"/>
    </source>
</evidence>
<dbReference type="Proteomes" id="UP001378592">
    <property type="component" value="Unassembled WGS sequence"/>
</dbReference>
<evidence type="ECO:0000256" key="9">
    <source>
        <dbReference type="ARBA" id="ARBA00022553"/>
    </source>
</evidence>
<evidence type="ECO:0000256" key="22">
    <source>
        <dbReference type="ARBA" id="ARBA00047742"/>
    </source>
</evidence>
<dbReference type="Pfam" id="PF00107">
    <property type="entry name" value="ADH_zinc_N"/>
    <property type="match status" value="1"/>
</dbReference>
<comment type="caution">
    <text evidence="36">The sequence shown here is derived from an EMBL/GenBank/DDBJ whole genome shotgun (WGS) entry which is preliminary data.</text>
</comment>
<dbReference type="SUPFAM" id="SSF50129">
    <property type="entry name" value="GroES-like"/>
    <property type="match status" value="2"/>
</dbReference>
<evidence type="ECO:0000256" key="1">
    <source>
        <dbReference type="ARBA" id="ARBA00004496"/>
    </source>
</evidence>
<keyword evidence="10" id="KW-0276">Fatty acid metabolism</keyword>
<evidence type="ECO:0000256" key="18">
    <source>
        <dbReference type="ARBA" id="ARBA00032297"/>
    </source>
</evidence>
<evidence type="ECO:0000256" key="20">
    <source>
        <dbReference type="ARBA" id="ARBA00047461"/>
    </source>
</evidence>
<evidence type="ECO:0000256" key="24">
    <source>
        <dbReference type="ARBA" id="ARBA00047878"/>
    </source>
</evidence>
<dbReference type="SMART" id="SM00829">
    <property type="entry name" value="PKS_ER"/>
    <property type="match status" value="1"/>
</dbReference>
<dbReference type="EMBL" id="JAZDUA010000026">
    <property type="protein sequence ID" value="KAK7872296.1"/>
    <property type="molecule type" value="Genomic_DNA"/>
</dbReference>
<comment type="catalytic activity">
    <reaction evidence="20">
        <text>octanal + NADP(+) = (2E)-octenal + NADPH + H(+)</text>
        <dbReference type="Rhea" id="RHEA:50780"/>
        <dbReference type="ChEBI" id="CHEBI:15378"/>
        <dbReference type="ChEBI" id="CHEBI:17935"/>
        <dbReference type="ChEBI" id="CHEBI:57783"/>
        <dbReference type="ChEBI" id="CHEBI:58349"/>
        <dbReference type="ChEBI" id="CHEBI:61748"/>
    </reaction>
    <physiologicalReaction direction="right-to-left" evidence="20">
        <dbReference type="Rhea" id="RHEA:50782"/>
    </physiologicalReaction>
</comment>
<dbReference type="EC" id="1.3.1.74" evidence="5"/>
<dbReference type="InterPro" id="IPR013149">
    <property type="entry name" value="ADH-like_C"/>
</dbReference>
<dbReference type="InterPro" id="IPR036291">
    <property type="entry name" value="NAD(P)-bd_dom_sf"/>
</dbReference>
<dbReference type="Gene3D" id="3.90.180.10">
    <property type="entry name" value="Medium-chain alcohol dehydrogenases, catalytic domain"/>
    <property type="match status" value="1"/>
</dbReference>
<accession>A0AAN9ZDM8</accession>
<evidence type="ECO:0000256" key="2">
    <source>
        <dbReference type="ARBA" id="ARBA00010460"/>
    </source>
</evidence>
<comment type="catalytic activity">
    <reaction evidence="26">
        <text>nonan-2-one + NADP(+) = (3E)-nonen-2-one + NADPH + H(+)</text>
        <dbReference type="Rhea" id="RHEA:50616"/>
        <dbReference type="ChEBI" id="CHEBI:15378"/>
        <dbReference type="ChEBI" id="CHEBI:57783"/>
        <dbReference type="ChEBI" id="CHEBI:58349"/>
        <dbReference type="ChEBI" id="CHEBI:77927"/>
        <dbReference type="ChEBI" id="CHEBI:133457"/>
    </reaction>
    <physiologicalReaction direction="right-to-left" evidence="26">
        <dbReference type="Rhea" id="RHEA:50618"/>
    </physiologicalReaction>
</comment>
<comment type="catalytic activity">
    <reaction evidence="22">
        <text>pentan-2-one + NADP(+) = (E)-pent-3-en-2-one + NADPH + H(+)</text>
        <dbReference type="Rhea" id="RHEA:50788"/>
        <dbReference type="ChEBI" id="CHEBI:15378"/>
        <dbReference type="ChEBI" id="CHEBI:16472"/>
        <dbReference type="ChEBI" id="CHEBI:57783"/>
        <dbReference type="ChEBI" id="CHEBI:58349"/>
        <dbReference type="ChEBI" id="CHEBI:145276"/>
    </reaction>
    <physiologicalReaction direction="right-to-left" evidence="22">
        <dbReference type="Rhea" id="RHEA:50790"/>
    </physiologicalReaction>
</comment>
<protein>
    <recommendedName>
        <fullName evidence="6">Prostaglandin reductase 1</fullName>
        <ecNumber evidence="4">1.3.1.48</ecNumber>
        <ecNumber evidence="5">1.3.1.74</ecNumber>
    </recommendedName>
    <alternativeName>
        <fullName evidence="19">15-oxoprostaglandin 13-reductase</fullName>
    </alternativeName>
    <alternativeName>
        <fullName evidence="17">Dithiolethione-inducible gene 1 protein</fullName>
    </alternativeName>
    <alternativeName>
        <fullName evidence="16">Leukotriene B4 12-hydroxydehydrogenase</fullName>
    </alternativeName>
    <alternativeName>
        <fullName evidence="18">NAD(P)H-dependent alkenal/one oxidoreductase</fullName>
    </alternativeName>
</protein>
<dbReference type="InterPro" id="IPR041694">
    <property type="entry name" value="ADH_N_2"/>
</dbReference>
<sequence>MVKTKKYILAKHFIGEPKLTDFKLVEEELPKLEEGEILCESLWLSVDPYMRKYTDFQMEGTVMPGGVVARIAESRDPEFPKGRYVAAYFGWRTRTIYNTREENKSIYPKPYLLPDFGDLPLSLGLGVLGMPGITANFGFLEVCEPQPGETVVVNGAAGAVGSIVGQIAKIVGCRVIGFAGSDAKVKWLKEKLRFDAAYNYKTTKISDALREAAPKGVDCFFDNVGGAFSNEVFRRMNTKGRVCVCGAIAGYNAGFENVLVPMVQPYILSKELKVQGFIVWNHASRWLQAIQENMRWINEGKIVSEETITEGFENAPKAFIGMLRGDNIGKAVVQI</sequence>
<comment type="catalytic activity">
    <reaction evidence="34">
        <text>hexanal + NADP(+) = (E)-hex-2-enal + NADPH + H(+)</text>
        <dbReference type="Rhea" id="RHEA:50776"/>
        <dbReference type="ChEBI" id="CHEBI:15378"/>
        <dbReference type="ChEBI" id="CHEBI:28913"/>
        <dbReference type="ChEBI" id="CHEBI:57783"/>
        <dbReference type="ChEBI" id="CHEBI:58349"/>
        <dbReference type="ChEBI" id="CHEBI:88528"/>
    </reaction>
    <physiologicalReaction direction="right-to-left" evidence="34">
        <dbReference type="Rhea" id="RHEA:50778"/>
    </physiologicalReaction>
</comment>
<feature type="domain" description="Enoyl reductase (ER)" evidence="35">
    <location>
        <begin position="15"/>
        <end position="333"/>
    </location>
</feature>
<evidence type="ECO:0000256" key="5">
    <source>
        <dbReference type="ARBA" id="ARBA00012410"/>
    </source>
</evidence>
<comment type="catalytic activity">
    <reaction evidence="28">
        <text>4-hydroxynonanal + NADP(+) = (E)-4-hydroxynon-2-enal + NADPH + H(+)</text>
        <dbReference type="Rhea" id="RHEA:64736"/>
        <dbReference type="ChEBI" id="CHEBI:15378"/>
        <dbReference type="ChEBI" id="CHEBI:57783"/>
        <dbReference type="ChEBI" id="CHEBI:58349"/>
        <dbReference type="ChEBI" id="CHEBI:58968"/>
        <dbReference type="ChEBI" id="CHEBI:156112"/>
    </reaction>
    <physiologicalReaction direction="right-to-left" evidence="28">
        <dbReference type="Rhea" id="RHEA:64738"/>
    </physiologicalReaction>
</comment>
<comment type="catalytic activity">
    <reaction evidence="30">
        <text>6-trans-leukotriene B4 + NADP(+) = 12-oxo-(5S)-hydroxy-(6E,8E,10E,14Z)-eicosatetraenoate + NADPH + H(+)</text>
        <dbReference type="Rhea" id="RHEA:51204"/>
        <dbReference type="ChEBI" id="CHEBI:15378"/>
        <dbReference type="ChEBI" id="CHEBI:57783"/>
        <dbReference type="ChEBI" id="CHEBI:58349"/>
        <dbReference type="ChEBI" id="CHEBI:90723"/>
        <dbReference type="ChEBI" id="CHEBI:133974"/>
    </reaction>
    <physiologicalReaction direction="left-to-right" evidence="30">
        <dbReference type="Rhea" id="RHEA:51205"/>
    </physiologicalReaction>
</comment>
<evidence type="ECO:0000256" key="33">
    <source>
        <dbReference type="ARBA" id="ARBA00049179"/>
    </source>
</evidence>
<comment type="catalytic activity">
    <reaction evidence="24">
        <text>13,14-dihydro-15-oxo-prostaglandin F1alpha + NADP(+) = 15-oxoprostaglandin F1alpha + NADPH + H(+)</text>
        <dbReference type="Rhea" id="RHEA:50592"/>
        <dbReference type="ChEBI" id="CHEBI:15378"/>
        <dbReference type="ChEBI" id="CHEBI:57783"/>
        <dbReference type="ChEBI" id="CHEBI:58349"/>
        <dbReference type="ChEBI" id="CHEBI:79072"/>
        <dbReference type="ChEBI" id="CHEBI:133411"/>
    </reaction>
    <physiologicalReaction direction="right-to-left" evidence="24">
        <dbReference type="Rhea" id="RHEA:50594"/>
    </physiologicalReaction>
</comment>
<keyword evidence="8" id="KW-0644">Prostaglandin metabolism</keyword>
<comment type="subunit">
    <text evidence="3">Monomer or homodimer.</text>
</comment>
<comment type="catalytic activity">
    <reaction evidence="25">
        <text>dodecanal + NADP(+) = (2E)-dodecenal + NADPH + H(+)</text>
        <dbReference type="Rhea" id="RHEA:50784"/>
        <dbReference type="ChEBI" id="CHEBI:15378"/>
        <dbReference type="ChEBI" id="CHEBI:27836"/>
        <dbReference type="ChEBI" id="CHEBI:57783"/>
        <dbReference type="ChEBI" id="CHEBI:58349"/>
        <dbReference type="ChEBI" id="CHEBI:133741"/>
    </reaction>
    <physiologicalReaction direction="right-to-left" evidence="25">
        <dbReference type="Rhea" id="RHEA:50786"/>
    </physiologicalReaction>
</comment>
<evidence type="ECO:0000256" key="34">
    <source>
        <dbReference type="ARBA" id="ARBA00049368"/>
    </source>
</evidence>
<evidence type="ECO:0000256" key="6">
    <source>
        <dbReference type="ARBA" id="ARBA00020651"/>
    </source>
</evidence>
<dbReference type="InterPro" id="IPR045010">
    <property type="entry name" value="MDR_fam"/>
</dbReference>
<evidence type="ECO:0000313" key="36">
    <source>
        <dbReference type="EMBL" id="KAK7872296.1"/>
    </source>
</evidence>
<comment type="catalytic activity">
    <reaction evidence="21">
        <text>decanal + NADP(+) = (2E)-decenal + NADPH + H(+)</text>
        <dbReference type="Rhea" id="RHEA:50612"/>
        <dbReference type="ChEBI" id="CHEBI:15378"/>
        <dbReference type="ChEBI" id="CHEBI:31457"/>
        <dbReference type="ChEBI" id="CHEBI:57783"/>
        <dbReference type="ChEBI" id="CHEBI:58349"/>
        <dbReference type="ChEBI" id="CHEBI:133455"/>
    </reaction>
    <physiologicalReaction direction="right-to-left" evidence="21">
        <dbReference type="Rhea" id="RHEA:50614"/>
    </physiologicalReaction>
</comment>
<evidence type="ECO:0000256" key="13">
    <source>
        <dbReference type="ARBA" id="ARBA00023002"/>
    </source>
</evidence>
<comment type="catalytic activity">
    <reaction evidence="31">
        <text>(5S,12S)-dihydroxy-(6E,10E,12E,14Z)-eicosatetraenoate + NADP(+) = 12-oxo-(5S)-hydroxy-(6E,8E,10E,14Z)-eicosatetraenoate + NADPH + H(+)</text>
        <dbReference type="Rhea" id="RHEA:51212"/>
        <dbReference type="ChEBI" id="CHEBI:15378"/>
        <dbReference type="ChEBI" id="CHEBI:57783"/>
        <dbReference type="ChEBI" id="CHEBI:58349"/>
        <dbReference type="ChEBI" id="CHEBI:133974"/>
        <dbReference type="ChEBI" id="CHEBI:133975"/>
    </reaction>
    <physiologicalReaction direction="left-to-right" evidence="31">
        <dbReference type="Rhea" id="RHEA:51213"/>
    </physiologicalReaction>
</comment>
<evidence type="ECO:0000256" key="16">
    <source>
        <dbReference type="ARBA" id="ARBA00031851"/>
    </source>
</evidence>
<evidence type="ECO:0000313" key="37">
    <source>
        <dbReference type="Proteomes" id="UP001378592"/>
    </source>
</evidence>
<keyword evidence="7" id="KW-0963">Cytoplasm</keyword>
<evidence type="ECO:0000256" key="4">
    <source>
        <dbReference type="ARBA" id="ARBA00011981"/>
    </source>
</evidence>
<evidence type="ECO:0000256" key="21">
    <source>
        <dbReference type="ARBA" id="ARBA00047617"/>
    </source>
</evidence>
<dbReference type="Gene3D" id="3.40.50.720">
    <property type="entry name" value="NAD(P)-binding Rossmann-like Domain"/>
    <property type="match status" value="1"/>
</dbReference>
<keyword evidence="9" id="KW-0597">Phosphoprotein</keyword>
<keyword evidence="37" id="KW-1185">Reference proteome</keyword>
<evidence type="ECO:0000256" key="31">
    <source>
        <dbReference type="ARBA" id="ARBA00049068"/>
    </source>
</evidence>
<evidence type="ECO:0000256" key="32">
    <source>
        <dbReference type="ARBA" id="ARBA00049070"/>
    </source>
</evidence>
<dbReference type="GO" id="GO:0032440">
    <property type="term" value="F:2-alkenal reductase [NAD(P)H] activity"/>
    <property type="evidence" value="ECO:0007669"/>
    <property type="project" value="UniProtKB-EC"/>
</dbReference>
<dbReference type="SUPFAM" id="SSF51735">
    <property type="entry name" value="NAD(P)-binding Rossmann-fold domains"/>
    <property type="match status" value="1"/>
</dbReference>
<evidence type="ECO:0000256" key="10">
    <source>
        <dbReference type="ARBA" id="ARBA00022832"/>
    </source>
</evidence>
<evidence type="ECO:0000256" key="7">
    <source>
        <dbReference type="ARBA" id="ARBA00022490"/>
    </source>
</evidence>
<dbReference type="CDD" id="cd08294">
    <property type="entry name" value="leukotriene_B4_DH_like"/>
    <property type="match status" value="1"/>
</dbReference>
<evidence type="ECO:0000259" key="35">
    <source>
        <dbReference type="SMART" id="SM00829"/>
    </source>
</evidence>
<comment type="catalytic activity">
    <reaction evidence="33">
        <text>an n-alkanal + NADP(+) = an alk-2-enal + NADPH + H(+)</text>
        <dbReference type="Rhea" id="RHEA:13737"/>
        <dbReference type="ChEBI" id="CHEBI:12834"/>
        <dbReference type="ChEBI" id="CHEBI:13757"/>
        <dbReference type="ChEBI" id="CHEBI:15378"/>
        <dbReference type="ChEBI" id="CHEBI:57783"/>
        <dbReference type="ChEBI" id="CHEBI:58349"/>
        <dbReference type="EC" id="1.3.1.74"/>
    </reaction>
    <physiologicalReaction direction="right-to-left" evidence="33">
        <dbReference type="Rhea" id="RHEA:13739"/>
    </physiologicalReaction>
</comment>
<comment type="subcellular location">
    <subcellularLocation>
        <location evidence="1">Cytoplasm</location>
    </subcellularLocation>
</comment>
<evidence type="ECO:0000256" key="30">
    <source>
        <dbReference type="ARBA" id="ARBA00048953"/>
    </source>
</evidence>
<evidence type="ECO:0000256" key="3">
    <source>
        <dbReference type="ARBA" id="ARBA00011852"/>
    </source>
</evidence>
<comment type="catalytic activity">
    <reaction evidence="27">
        <text>13,14-dihydro-15-oxo-PGF2alpha + NADP(+) = 15-oxoprostaglandin F2alpha + NADPH + H(+)</text>
        <dbReference type="Rhea" id="RHEA:50588"/>
        <dbReference type="ChEBI" id="CHEBI:15378"/>
        <dbReference type="ChEBI" id="CHEBI:57783"/>
        <dbReference type="ChEBI" id="CHEBI:58349"/>
        <dbReference type="ChEBI" id="CHEBI:133374"/>
        <dbReference type="ChEBI" id="CHEBI:133409"/>
    </reaction>
    <physiologicalReaction direction="right-to-left" evidence="27">
        <dbReference type="Rhea" id="RHEA:50590"/>
    </physiologicalReaction>
</comment>
<comment type="catalytic activity">
    <reaction evidence="29">
        <text>20-hydroxy-leukotriene B4 + NADP(+) = 12-oxo-20-hydroxy-leukotriene B4 + NADPH + H(+)</text>
        <dbReference type="Rhea" id="RHEA:51208"/>
        <dbReference type="ChEBI" id="CHEBI:15378"/>
        <dbReference type="ChEBI" id="CHEBI:57460"/>
        <dbReference type="ChEBI" id="CHEBI:57783"/>
        <dbReference type="ChEBI" id="CHEBI:58349"/>
        <dbReference type="ChEBI" id="CHEBI:133346"/>
    </reaction>
    <physiologicalReaction direction="left-to-right" evidence="29">
        <dbReference type="Rhea" id="RHEA:51209"/>
    </physiologicalReaction>
</comment>
<dbReference type="EC" id="1.3.1.48" evidence="4"/>